<dbReference type="RefSeq" id="WP_406855080.1">
    <property type="nucleotide sequence ID" value="NZ_CP157484.1"/>
</dbReference>
<gene>
    <name evidence="1" type="ORF">ABEG18_21440</name>
</gene>
<proteinExistence type="predicted"/>
<dbReference type="EMBL" id="CP157484">
    <property type="protein sequence ID" value="XBO38241.1"/>
    <property type="molecule type" value="Genomic_DNA"/>
</dbReference>
<dbReference type="AlphaFoldDB" id="A0AAU7JDH6"/>
<organism evidence="1">
    <name type="scientific">Alsobacter sp. KACC 23698</name>
    <dbReference type="NCBI Taxonomy" id="3149229"/>
    <lineage>
        <taxon>Bacteria</taxon>
        <taxon>Pseudomonadati</taxon>
        <taxon>Pseudomonadota</taxon>
        <taxon>Alphaproteobacteria</taxon>
        <taxon>Hyphomicrobiales</taxon>
        <taxon>Alsobacteraceae</taxon>
        <taxon>Alsobacter</taxon>
    </lineage>
</organism>
<dbReference type="Pfam" id="PF14070">
    <property type="entry name" value="YjfB_motility"/>
    <property type="match status" value="1"/>
</dbReference>
<protein>
    <submittedName>
        <fullName evidence="1">Motility protein</fullName>
    </submittedName>
</protein>
<dbReference type="InterPro" id="IPR025906">
    <property type="entry name" value="YjfB_motility"/>
</dbReference>
<accession>A0AAU7JDH6</accession>
<evidence type="ECO:0000313" key="1">
    <source>
        <dbReference type="EMBL" id="XBO38241.1"/>
    </source>
</evidence>
<reference evidence="1" key="1">
    <citation type="submission" date="2024-05" db="EMBL/GenBank/DDBJ databases">
        <authorList>
            <person name="Kim S."/>
            <person name="Heo J."/>
            <person name="Choi H."/>
            <person name="Choi Y."/>
            <person name="Kwon S.-W."/>
            <person name="Kim Y."/>
        </authorList>
    </citation>
    <scope>NUCLEOTIDE SEQUENCE</scope>
    <source>
        <strain evidence="1">KACC 23698</strain>
    </source>
</reference>
<sequence length="67" mass="7049">MSAIGPVDPLSSIVTLQQDALQQRVGVAVMKQQIDAERMLVSMLDSASRTVEAAPAPGTGTRVDLRA</sequence>
<name>A0AAU7JDH6_9HYPH</name>